<evidence type="ECO:0000256" key="1">
    <source>
        <dbReference type="SAM" id="SignalP"/>
    </source>
</evidence>
<dbReference type="Proteomes" id="UP001061361">
    <property type="component" value="Chromosome"/>
</dbReference>
<evidence type="ECO:0000313" key="2">
    <source>
        <dbReference type="EMBL" id="BDQ34952.1"/>
    </source>
</evidence>
<dbReference type="PANTHER" id="PTHR31270:SF1">
    <property type="entry name" value="GLUTAMINYL-PEPTIDE CYCLOTRANSFERASE"/>
    <property type="match status" value="1"/>
</dbReference>
<reference evidence="2" key="1">
    <citation type="submission" date="2022-08" db="EMBL/GenBank/DDBJ databases">
        <title>Genome Sequence of the sulphate-reducing bacterium, Pseudodesulfovibrio portus JCM14722.</title>
        <authorList>
            <person name="Kondo R."/>
            <person name="Kataoka T."/>
        </authorList>
    </citation>
    <scope>NUCLEOTIDE SEQUENCE</scope>
    <source>
        <strain evidence="2">JCM 14722</strain>
    </source>
</reference>
<name>A0ABM8AUM7_9BACT</name>
<proteinExistence type="predicted"/>
<feature type="chain" id="PRO_5047162370" evidence="1">
    <location>
        <begin position="24"/>
        <end position="262"/>
    </location>
</feature>
<keyword evidence="3" id="KW-1185">Reference proteome</keyword>
<accession>A0ABM8AUM7</accession>
<protein>
    <submittedName>
        <fullName evidence="2">Glutaminyl-peptide cyclotransferase</fullName>
    </submittedName>
</protein>
<dbReference type="InterPro" id="IPR011044">
    <property type="entry name" value="Quino_amine_DH_bsu"/>
</dbReference>
<organism evidence="2 3">
    <name type="scientific">Pseudodesulfovibrio portus</name>
    <dbReference type="NCBI Taxonomy" id="231439"/>
    <lineage>
        <taxon>Bacteria</taxon>
        <taxon>Pseudomonadati</taxon>
        <taxon>Thermodesulfobacteriota</taxon>
        <taxon>Desulfovibrionia</taxon>
        <taxon>Desulfovibrionales</taxon>
        <taxon>Desulfovibrionaceae</taxon>
    </lineage>
</organism>
<sequence length="262" mass="29563">MRRCIRLIRIALIFALMTLPAQAGAPVMPCVVLAEFPHDTDTSTQGFFIRDNVFYESSGGYNKSFLIKSDPRTGRVLLTHPIDTEYFAEGIAPFRDSLRLLTWQSGTGFVHSLDNLRQSGHFAYRGRGLYHEGWGLTVDRRFFILSSGTSILRFHSPESFTLVRTLEVTDAGRPVPMLNELEYVEGFIYANIWKSDKIVIIDPQTGEVRTTMDLSALRDRLDPRSGVANGIAYDAGTRRLYVTGKHWDKVFEIAIPTVVGLR</sequence>
<evidence type="ECO:0000313" key="3">
    <source>
        <dbReference type="Proteomes" id="UP001061361"/>
    </source>
</evidence>
<dbReference type="InterPro" id="IPR007788">
    <property type="entry name" value="QCT"/>
</dbReference>
<keyword evidence="1" id="KW-0732">Signal</keyword>
<dbReference type="PANTHER" id="PTHR31270">
    <property type="entry name" value="GLUTAMINYL-PEPTIDE CYCLOTRANSFERASE"/>
    <property type="match status" value="1"/>
</dbReference>
<dbReference type="EMBL" id="AP026708">
    <property type="protein sequence ID" value="BDQ34952.1"/>
    <property type="molecule type" value="Genomic_DNA"/>
</dbReference>
<feature type="signal peptide" evidence="1">
    <location>
        <begin position="1"/>
        <end position="23"/>
    </location>
</feature>
<dbReference type="SUPFAM" id="SSF50969">
    <property type="entry name" value="YVTN repeat-like/Quinoprotein amine dehydrogenase"/>
    <property type="match status" value="1"/>
</dbReference>
<dbReference type="Pfam" id="PF05096">
    <property type="entry name" value="Glu_cyclase_2"/>
    <property type="match status" value="1"/>
</dbReference>
<dbReference type="RefSeq" id="WP_264981844.1">
    <property type="nucleotide sequence ID" value="NZ_AP026708.1"/>
</dbReference>
<gene>
    <name evidence="2" type="ORF">JCM14722_24940</name>
</gene>